<proteinExistence type="predicted"/>
<evidence type="ECO:0000256" key="1">
    <source>
        <dbReference type="SAM" id="Phobius"/>
    </source>
</evidence>
<protein>
    <submittedName>
        <fullName evidence="2">Uncharacterized protein</fullName>
    </submittedName>
</protein>
<reference evidence="2" key="1">
    <citation type="journal article" date="2015" name="Nature">
        <title>Complex archaea that bridge the gap between prokaryotes and eukaryotes.</title>
        <authorList>
            <person name="Spang A."/>
            <person name="Saw J.H."/>
            <person name="Jorgensen S.L."/>
            <person name="Zaremba-Niedzwiedzka K."/>
            <person name="Martijn J."/>
            <person name="Lind A.E."/>
            <person name="van Eijk R."/>
            <person name="Schleper C."/>
            <person name="Guy L."/>
            <person name="Ettema T.J."/>
        </authorList>
    </citation>
    <scope>NUCLEOTIDE SEQUENCE</scope>
</reference>
<dbReference type="EMBL" id="LAZR01025841">
    <property type="protein sequence ID" value="KKL70639.1"/>
    <property type="molecule type" value="Genomic_DNA"/>
</dbReference>
<accession>A0A0F9E9H6</accession>
<keyword evidence="1" id="KW-0812">Transmembrane</keyword>
<keyword evidence="1" id="KW-0472">Membrane</keyword>
<dbReference type="AlphaFoldDB" id="A0A0F9E9H6"/>
<feature type="transmembrane region" description="Helical" evidence="1">
    <location>
        <begin position="9"/>
        <end position="27"/>
    </location>
</feature>
<evidence type="ECO:0000313" key="2">
    <source>
        <dbReference type="EMBL" id="KKL70639.1"/>
    </source>
</evidence>
<organism evidence="2">
    <name type="scientific">marine sediment metagenome</name>
    <dbReference type="NCBI Taxonomy" id="412755"/>
    <lineage>
        <taxon>unclassified sequences</taxon>
        <taxon>metagenomes</taxon>
        <taxon>ecological metagenomes</taxon>
    </lineage>
</organism>
<comment type="caution">
    <text evidence="2">The sequence shown here is derived from an EMBL/GenBank/DDBJ whole genome shotgun (WGS) entry which is preliminary data.</text>
</comment>
<name>A0A0F9E9H6_9ZZZZ</name>
<sequence length="50" mass="6019">MRKGGVRKVTIQLFQLLLAIFIIYAMFYVFPDNLWVSLFSLVYMFLIGRW</sequence>
<keyword evidence="1" id="KW-1133">Transmembrane helix</keyword>
<gene>
    <name evidence="2" type="ORF">LCGC14_2102940</name>
</gene>
<feature type="non-terminal residue" evidence="2">
    <location>
        <position position="50"/>
    </location>
</feature>